<gene>
    <name evidence="1" type="ORF">I598_1282</name>
</gene>
<keyword evidence="2" id="KW-1185">Reference proteome</keyword>
<dbReference type="KEGG" id="ido:I598_1282"/>
<name>A0A168F3D9_9MICO</name>
<dbReference type="PATRIC" id="fig|1300344.3.peg.1283"/>
<dbReference type="EMBL" id="CP014209">
    <property type="protein sequence ID" value="ANC30842.1"/>
    <property type="molecule type" value="Genomic_DNA"/>
</dbReference>
<dbReference type="AlphaFoldDB" id="A0A168F3D9"/>
<reference evidence="1 2" key="1">
    <citation type="submission" date="2016-01" db="EMBL/GenBank/DDBJ databases">
        <title>Complete genome sequence of a soil Actinobacterium, Isoptericola dokdonensis DS-3.</title>
        <authorList>
            <person name="Kwon S.-K."/>
            <person name="Kim J.F."/>
        </authorList>
    </citation>
    <scope>NUCLEOTIDE SEQUENCE [LARGE SCALE GENOMIC DNA]</scope>
    <source>
        <strain evidence="1 2">DS-3</strain>
    </source>
</reference>
<accession>A0A168F3D9</accession>
<organism evidence="1 2">
    <name type="scientific">Isoptericola dokdonensis DS-3</name>
    <dbReference type="NCBI Taxonomy" id="1300344"/>
    <lineage>
        <taxon>Bacteria</taxon>
        <taxon>Bacillati</taxon>
        <taxon>Actinomycetota</taxon>
        <taxon>Actinomycetes</taxon>
        <taxon>Micrococcales</taxon>
        <taxon>Promicromonosporaceae</taxon>
        <taxon>Isoptericola</taxon>
    </lineage>
</organism>
<evidence type="ECO:0000313" key="1">
    <source>
        <dbReference type="EMBL" id="ANC30842.1"/>
    </source>
</evidence>
<sequence length="164" mass="18357">MSTTDDHQATARTVRWACEWARLPDADTPTYEAVHRRLRASLGRAADHVCATCGEQAAEWAYDHGDPEEFEGTSGGRRGAVVYSIDPERYRPLCLPCHRREDRPKRDVCGWGHDMSEGSANVYAPRPGYRRCRACHAARAREERLAARLGLSRGVLVSHGLGER</sequence>
<dbReference type="RefSeq" id="WP_068202240.1">
    <property type="nucleotide sequence ID" value="NZ_CP014209.1"/>
</dbReference>
<dbReference type="STRING" id="1300344.I598_1282"/>
<protein>
    <submittedName>
        <fullName evidence="1">Uncharacterized protein</fullName>
    </submittedName>
</protein>
<dbReference type="Proteomes" id="UP000076794">
    <property type="component" value="Chromosome"/>
</dbReference>
<evidence type="ECO:0000313" key="2">
    <source>
        <dbReference type="Proteomes" id="UP000076794"/>
    </source>
</evidence>
<proteinExistence type="predicted"/>